<evidence type="ECO:0000256" key="1">
    <source>
        <dbReference type="ARBA" id="ARBA00022529"/>
    </source>
</evidence>
<keyword evidence="3" id="KW-1035">Host cytoplasm</keyword>
<reference evidence="5 6" key="1">
    <citation type="submission" date="2023-04" db="EMBL/GenBank/DDBJ databases">
        <title>Draft genome sequence of acteroides sedimenti strain YN3PY1.</title>
        <authorList>
            <person name="Yoshida N."/>
        </authorList>
    </citation>
    <scope>NUCLEOTIDE SEQUENCE [LARGE SCALE GENOMIC DNA]</scope>
    <source>
        <strain evidence="5 6">YN3PY1</strain>
    </source>
</reference>
<dbReference type="InterPro" id="IPR002196">
    <property type="entry name" value="Glyco_hydro_24"/>
</dbReference>
<comment type="catalytic activity">
    <reaction evidence="4">
        <text>Hydrolysis of (1-&gt;4)-beta-linkages between N-acetylmuramic acid and N-acetyl-D-glucosamine residues in a peptidoglycan and between N-acetyl-D-glucosamine residues in chitodextrins.</text>
        <dbReference type="EC" id="3.2.1.17"/>
    </reaction>
</comment>
<comment type="similarity">
    <text evidence="4">Belongs to the glycosyl hydrolase 24 family.</text>
</comment>
<dbReference type="PANTHER" id="PTHR38107:SF4">
    <property type="entry name" value="LYSOZYME"/>
    <property type="match status" value="1"/>
</dbReference>
<dbReference type="InterPro" id="IPR023347">
    <property type="entry name" value="Lysozyme_dom_sf"/>
</dbReference>
<evidence type="ECO:0000313" key="6">
    <source>
        <dbReference type="Proteomes" id="UP001496674"/>
    </source>
</evidence>
<accession>A0ABN6Z727</accession>
<keyword evidence="4" id="KW-0326">Glycosidase</keyword>
<dbReference type="EC" id="3.2.1.17" evidence="4"/>
<dbReference type="EMBL" id="AP028055">
    <property type="protein sequence ID" value="BEG98096.1"/>
    <property type="molecule type" value="Genomic_DNA"/>
</dbReference>
<proteinExistence type="inferred from homology"/>
<sequence>MKTGELGIKLIKHYEGRHDGEPKTPGMQPIMCPAGIWTVGYGHALVNKKTGRFLKGKGDYEIVRAQYPQYINMTDKQAEILLASDLQKTEAKVSSRLKVKVSQNQFDALVSHTYNTGGSNQLFDAVNMQISPDKIANWIETHYITAEGKSLPGLVKRRKSEAALFSRNTLILL</sequence>
<dbReference type="InterPro" id="IPR023346">
    <property type="entry name" value="Lysozyme-like_dom_sf"/>
</dbReference>
<name>A0ABN6Z727_9BACE</name>
<evidence type="ECO:0000313" key="5">
    <source>
        <dbReference type="EMBL" id="BEG98096.1"/>
    </source>
</evidence>
<evidence type="ECO:0000256" key="4">
    <source>
        <dbReference type="RuleBase" id="RU003788"/>
    </source>
</evidence>
<dbReference type="InterPro" id="IPR051018">
    <property type="entry name" value="Bacteriophage_GH24"/>
</dbReference>
<gene>
    <name evidence="5" type="ORF">BSYN_03610</name>
</gene>
<organism evidence="5 6">
    <name type="scientific">Bacteroides sedimenti</name>
    <dbReference type="NCBI Taxonomy" id="2136147"/>
    <lineage>
        <taxon>Bacteria</taxon>
        <taxon>Pseudomonadati</taxon>
        <taxon>Bacteroidota</taxon>
        <taxon>Bacteroidia</taxon>
        <taxon>Bacteroidales</taxon>
        <taxon>Bacteroidaceae</taxon>
        <taxon>Bacteroides</taxon>
    </lineage>
</organism>
<dbReference type="Pfam" id="PF00959">
    <property type="entry name" value="Phage_lysozyme"/>
    <property type="match status" value="1"/>
</dbReference>
<dbReference type="RefSeq" id="WP_353332750.1">
    <property type="nucleotide sequence ID" value="NZ_AP028055.1"/>
</dbReference>
<dbReference type="Proteomes" id="UP001496674">
    <property type="component" value="Chromosome"/>
</dbReference>
<evidence type="ECO:0000256" key="2">
    <source>
        <dbReference type="ARBA" id="ARBA00022638"/>
    </source>
</evidence>
<keyword evidence="2 4" id="KW-0081">Bacteriolytic enzyme</keyword>
<keyword evidence="4" id="KW-0378">Hydrolase</keyword>
<dbReference type="CDD" id="cd00737">
    <property type="entry name" value="lyz_endolysin_autolysin"/>
    <property type="match status" value="1"/>
</dbReference>
<dbReference type="SUPFAM" id="SSF53955">
    <property type="entry name" value="Lysozyme-like"/>
    <property type="match status" value="1"/>
</dbReference>
<dbReference type="Gene3D" id="1.10.530.40">
    <property type="match status" value="1"/>
</dbReference>
<protein>
    <recommendedName>
        <fullName evidence="4">Lysozyme</fullName>
        <ecNumber evidence="4">3.2.1.17</ecNumber>
    </recommendedName>
</protein>
<dbReference type="InterPro" id="IPR033907">
    <property type="entry name" value="Endolysin_autolysin"/>
</dbReference>
<dbReference type="PANTHER" id="PTHR38107">
    <property type="match status" value="1"/>
</dbReference>
<evidence type="ECO:0000256" key="3">
    <source>
        <dbReference type="ARBA" id="ARBA00023200"/>
    </source>
</evidence>
<keyword evidence="6" id="KW-1185">Reference proteome</keyword>
<keyword evidence="1 4" id="KW-0929">Antimicrobial</keyword>